<keyword evidence="4" id="KW-1185">Reference proteome</keyword>
<name>A0ABQ7QBU2_PLUXY</name>
<dbReference type="EMBL" id="JAHIBW010000017">
    <property type="protein sequence ID" value="KAG7302692.1"/>
    <property type="molecule type" value="Genomic_DNA"/>
</dbReference>
<dbReference type="Proteomes" id="UP000823941">
    <property type="component" value="Chromosome 17"/>
</dbReference>
<feature type="compositionally biased region" description="Acidic residues" evidence="1">
    <location>
        <begin position="267"/>
        <end position="276"/>
    </location>
</feature>
<feature type="region of interest" description="Disordered" evidence="1">
    <location>
        <begin position="259"/>
        <end position="281"/>
    </location>
</feature>
<feature type="compositionally biased region" description="Basic and acidic residues" evidence="1">
    <location>
        <begin position="406"/>
        <end position="417"/>
    </location>
</feature>
<feature type="transmembrane region" description="Helical" evidence="2">
    <location>
        <begin position="98"/>
        <end position="125"/>
    </location>
</feature>
<feature type="compositionally biased region" description="Low complexity" evidence="1">
    <location>
        <begin position="521"/>
        <end position="534"/>
    </location>
</feature>
<feature type="compositionally biased region" description="Polar residues" evidence="1">
    <location>
        <begin position="492"/>
        <end position="520"/>
    </location>
</feature>
<reference evidence="3 4" key="1">
    <citation type="submission" date="2021-06" db="EMBL/GenBank/DDBJ databases">
        <title>A haploid diamondback moth (Plutella xylostella L.) genome assembly resolves 31 chromosomes and identifies a diamide resistance mutation.</title>
        <authorList>
            <person name="Ward C.M."/>
            <person name="Perry K.D."/>
            <person name="Baker G."/>
            <person name="Powis K."/>
            <person name="Heckel D.G."/>
            <person name="Baxter S.W."/>
        </authorList>
    </citation>
    <scope>NUCLEOTIDE SEQUENCE [LARGE SCALE GENOMIC DNA]</scope>
    <source>
        <strain evidence="3 4">LV</strain>
        <tissue evidence="3">Single pupa</tissue>
    </source>
</reference>
<comment type="caution">
    <text evidence="3">The sequence shown here is derived from an EMBL/GenBank/DDBJ whole genome shotgun (WGS) entry which is preliminary data.</text>
</comment>
<sequence>MYNILSYFGLSLQGEVCLWTILGLVRTVFDATLFKVNSNLKMVWQMAMPPLPRAVARALRFMISGVMLVQCFTVYVFLASYIVLLYPAFLEDRPTLVLPWLLLAAIRNLLCELTSLAMGLGVCLLLGPARTPCVRFLINKVVAITPSFYIWMVIYRFLLLAAIRNLLCELTSLAMGLGVCLLLGPAYYHSLKLAATFSQFPVTSPDLEDDVGLQLAVRRRRTKSMLDEENLRKDIVRNMYQVKTKTPEENQRPKVKIVTTESSPPATDDENIEPNDEIAPVRPTTYLGNRAYEETAASEPVPQVPRDVDRILEQFCIMMLRIAVYQNHDDEPGTIFSPSSLALLPRASTTKLSADIRMPMESETPPHVGSKEERTPAYLRDYPQIFMKKGSESRNRIIANQSTTDNSHDSTDERSTSTKDIQVSSQKLQSLEMIQYDHIVTQLKLSMTPAAGTPQRCDSAVSYDLNNESKNYINKADHDTQTVIEEVEENSEILNQTPTASEPTSEVQSRDNLQPTTSKQVSIVESSESITSESTNKKPTENTDDKN</sequence>
<feature type="transmembrane region" description="Helical" evidence="2">
    <location>
        <begin position="170"/>
        <end position="188"/>
    </location>
</feature>
<evidence type="ECO:0000313" key="3">
    <source>
        <dbReference type="EMBL" id="KAG7302692.1"/>
    </source>
</evidence>
<evidence type="ECO:0000256" key="1">
    <source>
        <dbReference type="SAM" id="MobiDB-lite"/>
    </source>
</evidence>
<feature type="compositionally biased region" description="Basic and acidic residues" evidence="1">
    <location>
        <begin position="535"/>
        <end position="547"/>
    </location>
</feature>
<protein>
    <submittedName>
        <fullName evidence="3">Uncharacterized protein</fullName>
    </submittedName>
</protein>
<organism evidence="3 4">
    <name type="scientific">Plutella xylostella</name>
    <name type="common">Diamondback moth</name>
    <name type="synonym">Plutella maculipennis</name>
    <dbReference type="NCBI Taxonomy" id="51655"/>
    <lineage>
        <taxon>Eukaryota</taxon>
        <taxon>Metazoa</taxon>
        <taxon>Ecdysozoa</taxon>
        <taxon>Arthropoda</taxon>
        <taxon>Hexapoda</taxon>
        <taxon>Insecta</taxon>
        <taxon>Pterygota</taxon>
        <taxon>Neoptera</taxon>
        <taxon>Endopterygota</taxon>
        <taxon>Lepidoptera</taxon>
        <taxon>Glossata</taxon>
        <taxon>Ditrysia</taxon>
        <taxon>Yponomeutoidea</taxon>
        <taxon>Plutellidae</taxon>
        <taxon>Plutella</taxon>
    </lineage>
</organism>
<gene>
    <name evidence="3" type="ORF">JYU34_012643</name>
</gene>
<evidence type="ECO:0000313" key="4">
    <source>
        <dbReference type="Proteomes" id="UP000823941"/>
    </source>
</evidence>
<keyword evidence="2" id="KW-0812">Transmembrane</keyword>
<accession>A0ABQ7QBU2</accession>
<keyword evidence="2" id="KW-0472">Membrane</keyword>
<keyword evidence="2" id="KW-1133">Transmembrane helix</keyword>
<feature type="transmembrane region" description="Helical" evidence="2">
    <location>
        <begin position="137"/>
        <end position="158"/>
    </location>
</feature>
<evidence type="ECO:0000256" key="2">
    <source>
        <dbReference type="SAM" id="Phobius"/>
    </source>
</evidence>
<feature type="transmembrane region" description="Helical" evidence="2">
    <location>
        <begin position="58"/>
        <end position="86"/>
    </location>
</feature>
<feature type="region of interest" description="Disordered" evidence="1">
    <location>
        <begin position="400"/>
        <end position="420"/>
    </location>
</feature>
<feature type="transmembrane region" description="Helical" evidence="2">
    <location>
        <begin position="16"/>
        <end position="37"/>
    </location>
</feature>
<feature type="region of interest" description="Disordered" evidence="1">
    <location>
        <begin position="491"/>
        <end position="547"/>
    </location>
</feature>
<proteinExistence type="predicted"/>